<evidence type="ECO:0000313" key="2">
    <source>
        <dbReference type="EMBL" id="KAK5529258.1"/>
    </source>
</evidence>
<evidence type="ECO:0000313" key="3">
    <source>
        <dbReference type="Proteomes" id="UP001345827"/>
    </source>
</evidence>
<organism evidence="2 3">
    <name type="scientific">Vermiconidia calcicola</name>
    <dbReference type="NCBI Taxonomy" id="1690605"/>
    <lineage>
        <taxon>Eukaryota</taxon>
        <taxon>Fungi</taxon>
        <taxon>Dikarya</taxon>
        <taxon>Ascomycota</taxon>
        <taxon>Pezizomycotina</taxon>
        <taxon>Dothideomycetes</taxon>
        <taxon>Dothideomycetidae</taxon>
        <taxon>Mycosphaerellales</taxon>
        <taxon>Extremaceae</taxon>
        <taxon>Vermiconidia</taxon>
    </lineage>
</organism>
<keyword evidence="3" id="KW-1185">Reference proteome</keyword>
<evidence type="ECO:0000256" key="1">
    <source>
        <dbReference type="SAM" id="MobiDB-lite"/>
    </source>
</evidence>
<feature type="region of interest" description="Disordered" evidence="1">
    <location>
        <begin position="1"/>
        <end position="81"/>
    </location>
</feature>
<dbReference type="Proteomes" id="UP001345827">
    <property type="component" value="Unassembled WGS sequence"/>
</dbReference>
<evidence type="ECO:0008006" key="4">
    <source>
        <dbReference type="Google" id="ProtNLM"/>
    </source>
</evidence>
<feature type="compositionally biased region" description="Basic and acidic residues" evidence="1">
    <location>
        <begin position="46"/>
        <end position="55"/>
    </location>
</feature>
<protein>
    <recommendedName>
        <fullName evidence="4">Biogenesis of lysosome-related organelles complex 1 subunit KXD1</fullName>
    </recommendedName>
</protein>
<gene>
    <name evidence="2" type="ORF">LTR25_009995</name>
</gene>
<name>A0AAV9PX44_9PEZI</name>
<sequence length="204" mass="22439">MEPISLSEDSDCYHPPLSADLYQVGPLSPISEETSTPKTVTPRTVNDAHDSRLEQESSDAQGNIARPDDADQTRPAHTTSAKVGLQITDNVLILTDKLLSVTKDLYSMADDRFASAEDMFQIPRTFCTQIDEEIEEDGATGSTDMSYLRKHLKLAENRLQIAQSGVALAENRLTLAKSQLALAGSRVKYLKDHIEAAKEKHCHG</sequence>
<comment type="caution">
    <text evidence="2">The sequence shown here is derived from an EMBL/GenBank/DDBJ whole genome shotgun (WGS) entry which is preliminary data.</text>
</comment>
<reference evidence="2 3" key="1">
    <citation type="submission" date="2023-06" db="EMBL/GenBank/DDBJ databases">
        <title>Black Yeasts Isolated from many extreme environments.</title>
        <authorList>
            <person name="Coleine C."/>
            <person name="Stajich J.E."/>
            <person name="Selbmann L."/>
        </authorList>
    </citation>
    <scope>NUCLEOTIDE SEQUENCE [LARGE SCALE GENOMIC DNA]</scope>
    <source>
        <strain evidence="2 3">CCFEE 5887</strain>
    </source>
</reference>
<accession>A0AAV9PX44</accession>
<proteinExistence type="predicted"/>
<feature type="compositionally biased region" description="Polar residues" evidence="1">
    <location>
        <begin position="31"/>
        <end position="44"/>
    </location>
</feature>
<dbReference type="EMBL" id="JAXLQG010000023">
    <property type="protein sequence ID" value="KAK5529258.1"/>
    <property type="molecule type" value="Genomic_DNA"/>
</dbReference>
<dbReference type="AlphaFoldDB" id="A0AAV9PX44"/>